<dbReference type="InterPro" id="IPR052560">
    <property type="entry name" value="RdDP_mobile_element"/>
</dbReference>
<dbReference type="Pfam" id="PF14529">
    <property type="entry name" value="Exo_endo_phos_2"/>
    <property type="match status" value="1"/>
</dbReference>
<dbReference type="AlphaFoldDB" id="A0A8C1Y897"/>
<sequence>MWGGSVTDRNGKVVEELMDEMNLICMNDRGGTRVDMRTGQEAVLDLTLVKSRLGGKINWKVLRKCTIGSDHFPVLIEMCVNMNNCVKRSERREGRWNYEKANWTEYVKMVEEGIDINEVRSVDDIEAINEKIIGVMKNAAVSNIPKSKGRRKTKMVPWWNKECDEAIRRKRRAYKKVRRLHNYTDLIEYKREQAKVKEVVRRAKRQHWRDFCDRIGRSTSIGEVWSMIRRMNGIRKDMEYPVLNEGEVIAIENCDKAELFCNTFIKVNSTENLTEEFKREREEVLREHPHLLGKRQDGDNIMDVPFGMTELKRALRRMRETTPGQDEISYYMIKQLSEESLRVMLEFYNKVWEMGVLPHSWKEALILPIKKPGKDPNKPASYRPIALTSHVGKVMERMITDRLVYFLEKEGKLTPFQSGFRVGRGTMDPVMCLEAEIKKALSNKESVVAVFLDIEKAYDMLWREGLMIKLEEMGVGGRMFNWINDFLKQRVIRVRVGDAISSQGIIENGTPQGSVISPVLFLVMINDIFSKVDRSVGRSLFADDGAVWFRGRNNKFIMGKMQKAVDEVVKWSYKWGFKLSVEKSQVIIFSNKKVDNEWKLRIYNREMARVTSVRFLGMWLDTRLTWNEHIDKIVNRCKRVLNIMKCMAGQEWGADRGALQTVYIAMIRSVLDYGSIAYGLAAKSQLEKLDRIQAQAMRICCGAYPTTPIVALQVEINEMPLNIRRKQLMAVYWTNLNSQNEVHPTRKILGKCWEQGMKKHKSFGWVVEEDIKEMGINNYRCVPRVIYPHTPIWIIPQPVVDLTLLEIRQSEGNNGMEVMRANEYLRITYGDSIQIYTDASKKGRRVGVAVNVPKLMVKKKARISDQLSIYTGELMAILLGVQIIKERKIKNAVICSDSYSAIVSIYNQKSESRPDLIMEILQNLFELKQIKIEVQFMWVPAHVGIKGNEEADKLAKQVVDEDRVEIELSHSLKEIKSVIKEEMIKKWQQYWDNESKGRHLYAIQKKVGKGRKRGRNRREESIITRLRVGHTGLNKTLHLISKHPTGLCEKCGQSETVEHVFINCNGYDEEREVLREELWKNEGKELTLKNILDLDIGNSMVNVLFQFLNNTGLMKRM</sequence>
<dbReference type="SUPFAM" id="SSF56672">
    <property type="entry name" value="DNA/RNA polymerases"/>
    <property type="match status" value="1"/>
</dbReference>
<dbReference type="InterPro" id="IPR012337">
    <property type="entry name" value="RNaseH-like_sf"/>
</dbReference>
<dbReference type="Ensembl" id="ENSCCRT00015092591.1">
    <property type="protein sequence ID" value="ENSCCRP00015089696.1"/>
    <property type="gene ID" value="ENSCCRG00015036228.1"/>
</dbReference>
<dbReference type="InterPro" id="IPR002156">
    <property type="entry name" value="RNaseH_domain"/>
</dbReference>
<feature type="domain" description="RNase H type-1" evidence="2">
    <location>
        <begin position="829"/>
        <end position="960"/>
    </location>
</feature>
<dbReference type="GO" id="GO:0004523">
    <property type="term" value="F:RNA-DNA hybrid ribonuclease activity"/>
    <property type="evidence" value="ECO:0007669"/>
    <property type="project" value="InterPro"/>
</dbReference>
<dbReference type="PANTHER" id="PTHR36688">
    <property type="entry name" value="ENDO/EXONUCLEASE/PHOSPHATASE DOMAIN-CONTAINING PROTEIN"/>
    <property type="match status" value="1"/>
</dbReference>
<dbReference type="PROSITE" id="PS50878">
    <property type="entry name" value="RT_POL"/>
    <property type="match status" value="1"/>
</dbReference>
<dbReference type="InterPro" id="IPR043502">
    <property type="entry name" value="DNA/RNA_pol_sf"/>
</dbReference>
<protein>
    <recommendedName>
        <fullName evidence="5">Reverse transcriptase</fullName>
    </recommendedName>
</protein>
<dbReference type="InterPro" id="IPR005135">
    <property type="entry name" value="Endo/exonuclease/phosphatase"/>
</dbReference>
<dbReference type="InterPro" id="IPR036691">
    <property type="entry name" value="Endo/exonu/phosph_ase_sf"/>
</dbReference>
<dbReference type="CDD" id="cd09276">
    <property type="entry name" value="Rnase_HI_RT_non_LTR"/>
    <property type="match status" value="1"/>
</dbReference>
<dbReference type="CDD" id="cd01650">
    <property type="entry name" value="RT_nLTR_like"/>
    <property type="match status" value="1"/>
</dbReference>
<evidence type="ECO:0000259" key="2">
    <source>
        <dbReference type="PROSITE" id="PS50879"/>
    </source>
</evidence>
<name>A0A8C1Y897_CYPCA</name>
<dbReference type="Pfam" id="PF00075">
    <property type="entry name" value="RNase_H"/>
    <property type="match status" value="1"/>
</dbReference>
<dbReference type="InterPro" id="IPR000477">
    <property type="entry name" value="RT_dom"/>
</dbReference>
<dbReference type="InterPro" id="IPR036397">
    <property type="entry name" value="RNaseH_sf"/>
</dbReference>
<evidence type="ECO:0000313" key="4">
    <source>
        <dbReference type="Proteomes" id="UP000694700"/>
    </source>
</evidence>
<dbReference type="GO" id="GO:0003676">
    <property type="term" value="F:nucleic acid binding"/>
    <property type="evidence" value="ECO:0007669"/>
    <property type="project" value="InterPro"/>
</dbReference>
<dbReference type="SUPFAM" id="SSF53098">
    <property type="entry name" value="Ribonuclease H-like"/>
    <property type="match status" value="1"/>
</dbReference>
<organism evidence="3 4">
    <name type="scientific">Cyprinus carpio</name>
    <name type="common">Common carp</name>
    <dbReference type="NCBI Taxonomy" id="7962"/>
    <lineage>
        <taxon>Eukaryota</taxon>
        <taxon>Metazoa</taxon>
        <taxon>Chordata</taxon>
        <taxon>Craniata</taxon>
        <taxon>Vertebrata</taxon>
        <taxon>Euteleostomi</taxon>
        <taxon>Actinopterygii</taxon>
        <taxon>Neopterygii</taxon>
        <taxon>Teleostei</taxon>
        <taxon>Ostariophysi</taxon>
        <taxon>Cypriniformes</taxon>
        <taxon>Cyprinidae</taxon>
        <taxon>Cyprininae</taxon>
        <taxon>Cyprinus</taxon>
    </lineage>
</organism>
<dbReference type="Gene3D" id="3.30.420.10">
    <property type="entry name" value="Ribonuclease H-like superfamily/Ribonuclease H"/>
    <property type="match status" value="1"/>
</dbReference>
<reference evidence="3" key="1">
    <citation type="submission" date="2025-08" db="UniProtKB">
        <authorList>
            <consortium name="Ensembl"/>
        </authorList>
    </citation>
    <scope>IDENTIFICATION</scope>
</reference>
<dbReference type="SUPFAM" id="SSF56219">
    <property type="entry name" value="DNase I-like"/>
    <property type="match status" value="1"/>
</dbReference>
<dbReference type="Pfam" id="PF00078">
    <property type="entry name" value="RVT_1"/>
    <property type="match status" value="1"/>
</dbReference>
<evidence type="ECO:0000259" key="1">
    <source>
        <dbReference type="PROSITE" id="PS50878"/>
    </source>
</evidence>
<feature type="domain" description="Reverse transcriptase" evidence="1">
    <location>
        <begin position="350"/>
        <end position="620"/>
    </location>
</feature>
<dbReference type="PANTHER" id="PTHR36688:SF2">
    <property type="entry name" value="ENDONUCLEASE_EXONUCLEASE_PHOSPHATASE DOMAIN-CONTAINING PROTEIN"/>
    <property type="match status" value="1"/>
</dbReference>
<evidence type="ECO:0000313" key="3">
    <source>
        <dbReference type="Ensembl" id="ENSCCRP00015089696.1"/>
    </source>
</evidence>
<proteinExistence type="predicted"/>
<accession>A0A8C1Y897</accession>
<dbReference type="Proteomes" id="UP000694700">
    <property type="component" value="Unplaced"/>
</dbReference>
<dbReference type="Gene3D" id="3.60.10.10">
    <property type="entry name" value="Endonuclease/exonuclease/phosphatase"/>
    <property type="match status" value="1"/>
</dbReference>
<dbReference type="GO" id="GO:0006259">
    <property type="term" value="P:DNA metabolic process"/>
    <property type="evidence" value="ECO:0007669"/>
    <property type="project" value="UniProtKB-ARBA"/>
</dbReference>
<dbReference type="PROSITE" id="PS50879">
    <property type="entry name" value="RNASE_H_1"/>
    <property type="match status" value="1"/>
</dbReference>
<evidence type="ECO:0008006" key="5">
    <source>
        <dbReference type="Google" id="ProtNLM"/>
    </source>
</evidence>